<dbReference type="PANTHER" id="PTHR30417:SF1">
    <property type="entry name" value="N-ACETYLMURAMOYL-L-ALANINE AMIDASE AMID"/>
    <property type="match status" value="1"/>
</dbReference>
<dbReference type="EMBL" id="RBAH01000001">
    <property type="protein sequence ID" value="RKN86731.1"/>
    <property type="molecule type" value="Genomic_DNA"/>
</dbReference>
<proteinExistence type="predicted"/>
<dbReference type="GO" id="GO:0008745">
    <property type="term" value="F:N-acetylmuramoyl-L-alanine amidase activity"/>
    <property type="evidence" value="ECO:0007669"/>
    <property type="project" value="UniProtKB-EC"/>
</dbReference>
<accession>A0A3B0CRZ4</accession>
<keyword evidence="7" id="KW-1185">Reference proteome</keyword>
<dbReference type="InterPro" id="IPR051206">
    <property type="entry name" value="NAMLAA_amidase_2"/>
</dbReference>
<protein>
    <recommendedName>
        <fullName evidence="2">N-acetylmuramoyl-L-alanine amidase</fullName>
        <ecNumber evidence="2">3.5.1.28</ecNumber>
    </recommendedName>
</protein>
<keyword evidence="3" id="KW-0378">Hydrolase</keyword>
<dbReference type="GO" id="GO:0009254">
    <property type="term" value="P:peptidoglycan turnover"/>
    <property type="evidence" value="ECO:0007669"/>
    <property type="project" value="TreeGrafter"/>
</dbReference>
<evidence type="ECO:0000256" key="1">
    <source>
        <dbReference type="ARBA" id="ARBA00001561"/>
    </source>
</evidence>
<dbReference type="AlphaFoldDB" id="A0A3B0CRZ4"/>
<feature type="domain" description="N-acetylmuramoyl-L-alanine amidase" evidence="5">
    <location>
        <begin position="26"/>
        <end position="182"/>
    </location>
</feature>
<dbReference type="InterPro" id="IPR002502">
    <property type="entry name" value="Amidase_domain"/>
</dbReference>
<reference evidence="6 7" key="1">
    <citation type="journal article" date="2007" name="Int. J. Syst. Evol. Microbiol.">
        <title>Paenibacillus ginsengarvi sp. nov., isolated from soil from ginseng cultivation.</title>
        <authorList>
            <person name="Yoon M.H."/>
            <person name="Ten L.N."/>
            <person name="Im W.T."/>
        </authorList>
    </citation>
    <scope>NUCLEOTIDE SEQUENCE [LARGE SCALE GENOMIC DNA]</scope>
    <source>
        <strain evidence="6 7">KCTC 13059</strain>
    </source>
</reference>
<evidence type="ECO:0000313" key="6">
    <source>
        <dbReference type="EMBL" id="RKN86731.1"/>
    </source>
</evidence>
<evidence type="ECO:0000256" key="4">
    <source>
        <dbReference type="ARBA" id="ARBA00023316"/>
    </source>
</evidence>
<dbReference type="SMART" id="SM00644">
    <property type="entry name" value="Ami_2"/>
    <property type="match status" value="1"/>
</dbReference>
<name>A0A3B0CRZ4_9BACL</name>
<evidence type="ECO:0000259" key="5">
    <source>
        <dbReference type="SMART" id="SM00644"/>
    </source>
</evidence>
<dbReference type="EC" id="3.5.1.28" evidence="2"/>
<comment type="catalytic activity">
    <reaction evidence="1">
        <text>Hydrolyzes the link between N-acetylmuramoyl residues and L-amino acid residues in certain cell-wall glycopeptides.</text>
        <dbReference type="EC" id="3.5.1.28"/>
    </reaction>
</comment>
<dbReference type="SUPFAM" id="SSF55846">
    <property type="entry name" value="N-acetylmuramoyl-L-alanine amidase-like"/>
    <property type="match status" value="1"/>
</dbReference>
<dbReference type="PANTHER" id="PTHR30417">
    <property type="entry name" value="N-ACETYLMURAMOYL-L-ALANINE AMIDASE AMID"/>
    <property type="match status" value="1"/>
</dbReference>
<dbReference type="InterPro" id="IPR036505">
    <property type="entry name" value="Amidase/PGRP_sf"/>
</dbReference>
<dbReference type="GO" id="GO:0071555">
    <property type="term" value="P:cell wall organization"/>
    <property type="evidence" value="ECO:0007669"/>
    <property type="project" value="UniProtKB-KW"/>
</dbReference>
<evidence type="ECO:0000313" key="7">
    <source>
        <dbReference type="Proteomes" id="UP000282311"/>
    </source>
</evidence>
<dbReference type="GO" id="GO:0009253">
    <property type="term" value="P:peptidoglycan catabolic process"/>
    <property type="evidence" value="ECO:0007669"/>
    <property type="project" value="InterPro"/>
</dbReference>
<evidence type="ECO:0000256" key="3">
    <source>
        <dbReference type="ARBA" id="ARBA00022801"/>
    </source>
</evidence>
<dbReference type="Gene3D" id="3.40.80.10">
    <property type="entry name" value="Peptidoglycan recognition protein-like"/>
    <property type="match status" value="1"/>
</dbReference>
<dbReference type="Pfam" id="PF01510">
    <property type="entry name" value="Amidase_2"/>
    <property type="match status" value="1"/>
</dbReference>
<comment type="caution">
    <text evidence="6">The sequence shown here is derived from an EMBL/GenBank/DDBJ whole genome shotgun (WGS) entry which is preliminary data.</text>
</comment>
<gene>
    <name evidence="6" type="ORF">D7M11_01885</name>
</gene>
<organism evidence="6 7">
    <name type="scientific">Paenibacillus ginsengarvi</name>
    <dbReference type="NCBI Taxonomy" id="400777"/>
    <lineage>
        <taxon>Bacteria</taxon>
        <taxon>Bacillati</taxon>
        <taxon>Bacillota</taxon>
        <taxon>Bacilli</taxon>
        <taxon>Bacillales</taxon>
        <taxon>Paenibacillaceae</taxon>
        <taxon>Paenibacillus</taxon>
    </lineage>
</organism>
<dbReference type="CDD" id="cd06583">
    <property type="entry name" value="PGRP"/>
    <property type="match status" value="1"/>
</dbReference>
<sequence length="264" mass="29580">MSMLQTKGARTRMTLWREELIPINEYSRPGTPLRLVRNIVVHYTGNPGATAANHVTYFGKSMIDQNIKIMAEANRLPSPQKEEQLKLVRYASAHLFVDPGDAVLIIPLDEMAYHASQANPYSIGIELCIEKDGSFHPETVRRAVAIVAELCKRYGLNPLRDVIRHYDVTGKICPKPYVDDPAAWEAFRQAVDRAMRGEEDEDMNELKLTTEGWGALAQSLQKAYDKGLLGDYVYVKKAYSGTLTRSELDVANNLIIVNGAVKTK</sequence>
<evidence type="ECO:0000256" key="2">
    <source>
        <dbReference type="ARBA" id="ARBA00011901"/>
    </source>
</evidence>
<keyword evidence="4" id="KW-0961">Cell wall biogenesis/degradation</keyword>
<dbReference type="Proteomes" id="UP000282311">
    <property type="component" value="Unassembled WGS sequence"/>
</dbReference>